<dbReference type="FunFam" id="2.60.40.650:FF:000002">
    <property type="entry name" value="sulfite oxidase"/>
    <property type="match status" value="1"/>
</dbReference>
<evidence type="ECO:0000256" key="1">
    <source>
        <dbReference type="ARBA" id="ARBA00001924"/>
    </source>
</evidence>
<dbReference type="FunFam" id="3.90.420.10:FF:000002">
    <property type="entry name" value="sulfite oxidase, mitochondrial"/>
    <property type="match status" value="1"/>
</dbReference>
<evidence type="ECO:0000256" key="4">
    <source>
        <dbReference type="ARBA" id="ARBA00004678"/>
    </source>
</evidence>
<dbReference type="SMART" id="SM01117">
    <property type="entry name" value="Cyt-b5"/>
    <property type="match status" value="1"/>
</dbReference>
<reference evidence="18" key="1">
    <citation type="submission" date="2025-08" db="UniProtKB">
        <authorList>
            <consortium name="RefSeq"/>
        </authorList>
    </citation>
    <scope>IDENTIFICATION</scope>
    <source>
        <tissue evidence="18">Whole organism</tissue>
    </source>
</reference>
<keyword evidence="13" id="KW-0496">Mitochondrion</keyword>
<evidence type="ECO:0000256" key="12">
    <source>
        <dbReference type="ARBA" id="ARBA00023004"/>
    </source>
</evidence>
<keyword evidence="11" id="KW-0560">Oxidoreductase</keyword>
<accession>A0A8B7P103</accession>
<evidence type="ECO:0000256" key="14">
    <source>
        <dbReference type="ARBA" id="ARBA00070338"/>
    </source>
</evidence>
<dbReference type="Gene3D" id="3.90.420.10">
    <property type="entry name" value="Oxidoreductase, molybdopterin-binding domain"/>
    <property type="match status" value="1"/>
</dbReference>
<dbReference type="PRINTS" id="PR00407">
    <property type="entry name" value="EUMOPTERIN"/>
</dbReference>
<dbReference type="KEGG" id="hazt:108676163"/>
<dbReference type="Pfam" id="PF03404">
    <property type="entry name" value="Mo-co_dimer"/>
    <property type="match status" value="1"/>
</dbReference>
<dbReference type="AlphaFoldDB" id="A0A8B7P103"/>
<keyword evidence="9" id="KW-0349">Heme</keyword>
<dbReference type="Proteomes" id="UP000694843">
    <property type="component" value="Unplaced"/>
</dbReference>
<proteinExistence type="predicted"/>
<evidence type="ECO:0000256" key="6">
    <source>
        <dbReference type="ARBA" id="ARBA00011738"/>
    </source>
</evidence>
<evidence type="ECO:0000256" key="9">
    <source>
        <dbReference type="ARBA" id="ARBA00022617"/>
    </source>
</evidence>
<dbReference type="GO" id="GO:0006790">
    <property type="term" value="P:sulfur compound metabolic process"/>
    <property type="evidence" value="ECO:0007669"/>
    <property type="project" value="UniProtKB-UniPathway"/>
</dbReference>
<dbReference type="OMA" id="TWHVAEL"/>
<sequence>MLAVSKRVAIALSGAHWTSLPTSFYGCLHSRQHCNKLHGHANHGSDGQKRGWNRKAGYGTAIAVFGGAVATAWAFSSADFNKLKAEAPVLIDEELKKRFGVRKPGLPEYSLDDVAKHASVDDRVWVCFNNGVYDITDFISHHPGGDKILLGAGGSVEPFWTLYAVHKRADVLELFETYRIGNLREDDVGVSTANMTDPYALEPRRHVALKPASKTPFNGEPPLSLLVEHLITPNELFFVRNHLPVPDVKENEYTLEVSGLGVRELSLSLADIKKFPRHTITAAVQCGGNRRSEMVKVRPVKGLSWGAAAISNATWTGARLSDVLRAAGLDETNTEAKHVQFEGLDLDPTSHPFGASIPLWKAVERIGEVILAYEMNGEPLPRDHGYPVRVIVPGVVGARNVKWLGRIIVSDVESDSHWQQNDYKGFAPNVDWDTVDFSKSPAIQEMPVVSAICDPGDGETVTLVDGKINVKGYAYSGGGRKIVRVDISSDGGASWREVETLESDAAEHPKAWGWTLWKTQVEVPKGTKSLDLVVKAVDSNYNTQPENFENIWNLRGVLSHAYHRISIKLK</sequence>
<dbReference type="Pfam" id="PF00173">
    <property type="entry name" value="Cyt-b5"/>
    <property type="match status" value="1"/>
</dbReference>
<dbReference type="Pfam" id="PF00174">
    <property type="entry name" value="Oxidored_molyb"/>
    <property type="match status" value="1"/>
</dbReference>
<organism evidence="17 18">
    <name type="scientific">Hyalella azteca</name>
    <name type="common">Amphipod</name>
    <dbReference type="NCBI Taxonomy" id="294128"/>
    <lineage>
        <taxon>Eukaryota</taxon>
        <taxon>Metazoa</taxon>
        <taxon>Ecdysozoa</taxon>
        <taxon>Arthropoda</taxon>
        <taxon>Crustacea</taxon>
        <taxon>Multicrustacea</taxon>
        <taxon>Malacostraca</taxon>
        <taxon>Eumalacostraca</taxon>
        <taxon>Peracarida</taxon>
        <taxon>Amphipoda</taxon>
        <taxon>Senticaudata</taxon>
        <taxon>Talitrida</taxon>
        <taxon>Talitroidea</taxon>
        <taxon>Hyalellidae</taxon>
        <taxon>Hyalella</taxon>
    </lineage>
</organism>
<dbReference type="InterPro" id="IPR000572">
    <property type="entry name" value="OxRdtase_Mopterin-bd_dom"/>
</dbReference>
<evidence type="ECO:0000256" key="10">
    <source>
        <dbReference type="ARBA" id="ARBA00022723"/>
    </source>
</evidence>
<dbReference type="InterPro" id="IPR036374">
    <property type="entry name" value="OxRdtase_Mopterin-bd_sf"/>
</dbReference>
<dbReference type="Gene3D" id="3.10.120.10">
    <property type="entry name" value="Cytochrome b5-like heme/steroid binding domain"/>
    <property type="match status" value="1"/>
</dbReference>
<dbReference type="InterPro" id="IPR001199">
    <property type="entry name" value="Cyt_B5-like_heme/steroid-bd"/>
</dbReference>
<protein>
    <recommendedName>
        <fullName evidence="14">Sulfite oxidase</fullName>
        <ecNumber evidence="7">1.8.3.1</ecNumber>
    </recommendedName>
</protein>
<dbReference type="InterPro" id="IPR014756">
    <property type="entry name" value="Ig_E-set"/>
</dbReference>
<dbReference type="PRINTS" id="PR00363">
    <property type="entry name" value="CYTOCHROMEB5"/>
</dbReference>
<dbReference type="GO" id="GO:0005758">
    <property type="term" value="C:mitochondrial intermembrane space"/>
    <property type="evidence" value="ECO:0007669"/>
    <property type="project" value="UniProtKB-SubCell"/>
</dbReference>
<dbReference type="PROSITE" id="PS50255">
    <property type="entry name" value="CYTOCHROME_B5_2"/>
    <property type="match status" value="1"/>
</dbReference>
<dbReference type="CTD" id="32878"/>
<dbReference type="FunFam" id="3.10.120.10:FF:000007">
    <property type="entry name" value="Sulfite oxidase, mitochondrial"/>
    <property type="match status" value="1"/>
</dbReference>
<comment type="subunit">
    <text evidence="6">Homodimer.</text>
</comment>
<evidence type="ECO:0000256" key="11">
    <source>
        <dbReference type="ARBA" id="ARBA00023002"/>
    </source>
</evidence>
<dbReference type="CDD" id="cd02111">
    <property type="entry name" value="eukary_SO_Moco"/>
    <property type="match status" value="1"/>
</dbReference>
<dbReference type="PROSITE" id="PS00559">
    <property type="entry name" value="MOLYBDOPTERIN_EUK"/>
    <property type="match status" value="1"/>
</dbReference>
<dbReference type="PROSITE" id="PS00191">
    <property type="entry name" value="CYTOCHROME_B5_1"/>
    <property type="match status" value="1"/>
</dbReference>
<comment type="cofactor">
    <cofactor evidence="2">
        <name>heme b</name>
        <dbReference type="ChEBI" id="CHEBI:60344"/>
    </cofactor>
</comment>
<name>A0A8B7P103_HYAAZ</name>
<dbReference type="PANTHER" id="PTHR19372">
    <property type="entry name" value="SULFITE REDUCTASE"/>
    <property type="match status" value="1"/>
</dbReference>
<dbReference type="SUPFAM" id="SSF81296">
    <property type="entry name" value="E set domains"/>
    <property type="match status" value="1"/>
</dbReference>
<dbReference type="GO" id="GO:0008482">
    <property type="term" value="F:sulfite oxidase activity"/>
    <property type="evidence" value="ECO:0007669"/>
    <property type="project" value="UniProtKB-EC"/>
</dbReference>
<keyword evidence="17" id="KW-1185">Reference proteome</keyword>
<dbReference type="SUPFAM" id="SSF55856">
    <property type="entry name" value="Cytochrome b5-like heme/steroid binding domain"/>
    <property type="match status" value="1"/>
</dbReference>
<dbReference type="InterPro" id="IPR036400">
    <property type="entry name" value="Cyt_B5-like_heme/steroid_sf"/>
</dbReference>
<feature type="domain" description="Cytochrome b5 heme-binding" evidence="16">
    <location>
        <begin position="106"/>
        <end position="184"/>
    </location>
</feature>
<comment type="cofactor">
    <cofactor evidence="1">
        <name>Mo-molybdopterin</name>
        <dbReference type="ChEBI" id="CHEBI:71302"/>
    </cofactor>
</comment>
<dbReference type="GO" id="GO:0043546">
    <property type="term" value="F:molybdopterin cofactor binding"/>
    <property type="evidence" value="ECO:0007669"/>
    <property type="project" value="InterPro"/>
</dbReference>
<gene>
    <name evidence="18" type="primary">LOC108676163</name>
</gene>
<evidence type="ECO:0000256" key="2">
    <source>
        <dbReference type="ARBA" id="ARBA00001970"/>
    </source>
</evidence>
<evidence type="ECO:0000256" key="8">
    <source>
        <dbReference type="ARBA" id="ARBA00022505"/>
    </source>
</evidence>
<evidence type="ECO:0000313" key="17">
    <source>
        <dbReference type="Proteomes" id="UP000694843"/>
    </source>
</evidence>
<keyword evidence="10" id="KW-0479">Metal-binding</keyword>
<dbReference type="GO" id="GO:0030151">
    <property type="term" value="F:molybdenum ion binding"/>
    <property type="evidence" value="ECO:0007669"/>
    <property type="project" value="InterPro"/>
</dbReference>
<comment type="pathway">
    <text evidence="5">Energy metabolism; sulfur metabolism.</text>
</comment>
<dbReference type="InterPro" id="IPR018506">
    <property type="entry name" value="Cyt_B5_heme-BS"/>
</dbReference>
<dbReference type="SUPFAM" id="SSF56524">
    <property type="entry name" value="Oxidoreductase molybdopterin-binding domain"/>
    <property type="match status" value="1"/>
</dbReference>
<dbReference type="GO" id="GO:0020037">
    <property type="term" value="F:heme binding"/>
    <property type="evidence" value="ECO:0007669"/>
    <property type="project" value="InterPro"/>
</dbReference>
<feature type="transmembrane region" description="Helical" evidence="15">
    <location>
        <begin position="56"/>
        <end position="75"/>
    </location>
</feature>
<dbReference type="EC" id="1.8.3.1" evidence="7"/>
<dbReference type="PROSITE" id="PS51257">
    <property type="entry name" value="PROKAR_LIPOPROTEIN"/>
    <property type="match status" value="1"/>
</dbReference>
<dbReference type="RefSeq" id="XP_018019698.1">
    <property type="nucleotide sequence ID" value="XM_018164209.2"/>
</dbReference>
<dbReference type="PANTHER" id="PTHR19372:SF7">
    <property type="entry name" value="SULFITE OXIDASE, MITOCHONDRIAL"/>
    <property type="match status" value="1"/>
</dbReference>
<dbReference type="UniPathway" id="UPA00096"/>
<comment type="pathway">
    <text evidence="4">Sulfur metabolism.</text>
</comment>
<evidence type="ECO:0000259" key="16">
    <source>
        <dbReference type="PROSITE" id="PS50255"/>
    </source>
</evidence>
<evidence type="ECO:0000313" key="18">
    <source>
        <dbReference type="RefSeq" id="XP_018019698.1"/>
    </source>
</evidence>
<evidence type="ECO:0000256" key="13">
    <source>
        <dbReference type="ARBA" id="ARBA00023128"/>
    </source>
</evidence>
<dbReference type="OrthoDB" id="10051395at2759"/>
<comment type="subcellular location">
    <subcellularLocation>
        <location evidence="3">Mitochondrion intermembrane space</location>
    </subcellularLocation>
</comment>
<dbReference type="GeneID" id="108676163"/>
<keyword evidence="15" id="KW-1133">Transmembrane helix</keyword>
<evidence type="ECO:0000256" key="15">
    <source>
        <dbReference type="SAM" id="Phobius"/>
    </source>
</evidence>
<dbReference type="InterPro" id="IPR022407">
    <property type="entry name" value="OxRdtase_Mopterin_BS"/>
</dbReference>
<dbReference type="Gene3D" id="2.60.40.650">
    <property type="match status" value="1"/>
</dbReference>
<keyword evidence="15" id="KW-0472">Membrane</keyword>
<evidence type="ECO:0000256" key="7">
    <source>
        <dbReference type="ARBA" id="ARBA00012505"/>
    </source>
</evidence>
<dbReference type="InterPro" id="IPR008335">
    <property type="entry name" value="Mopterin_OxRdtase_euk"/>
</dbReference>
<dbReference type="InterPro" id="IPR005066">
    <property type="entry name" value="MoCF_OxRdtse_dimer"/>
</dbReference>
<keyword evidence="8" id="KW-0500">Molybdenum</keyword>
<keyword evidence="15" id="KW-0812">Transmembrane</keyword>
<evidence type="ECO:0000256" key="3">
    <source>
        <dbReference type="ARBA" id="ARBA00004569"/>
    </source>
</evidence>
<evidence type="ECO:0000256" key="5">
    <source>
        <dbReference type="ARBA" id="ARBA00004971"/>
    </source>
</evidence>
<keyword evidence="12" id="KW-0408">Iron</keyword>